<evidence type="ECO:0000256" key="2">
    <source>
        <dbReference type="ARBA" id="ARBA00023157"/>
    </source>
</evidence>
<feature type="domain" description="CUB" evidence="4">
    <location>
        <begin position="190"/>
        <end position="305"/>
    </location>
</feature>
<feature type="domain" description="CUB" evidence="4">
    <location>
        <begin position="67"/>
        <end position="181"/>
    </location>
</feature>
<evidence type="ECO:0000259" key="4">
    <source>
        <dbReference type="PROSITE" id="PS01180"/>
    </source>
</evidence>
<dbReference type="CDD" id="cd00041">
    <property type="entry name" value="CUB"/>
    <property type="match status" value="1"/>
</dbReference>
<protein>
    <recommendedName>
        <fullName evidence="4">CUB domain-containing protein</fullName>
    </recommendedName>
</protein>
<dbReference type="Pfam" id="PF00431">
    <property type="entry name" value="CUB"/>
    <property type="match status" value="2"/>
</dbReference>
<organism evidence="5 6">
    <name type="scientific">Fasciola gigantica</name>
    <name type="common">Giant liver fluke</name>
    <dbReference type="NCBI Taxonomy" id="46835"/>
    <lineage>
        <taxon>Eukaryota</taxon>
        <taxon>Metazoa</taxon>
        <taxon>Spiralia</taxon>
        <taxon>Lophotrochozoa</taxon>
        <taxon>Platyhelminthes</taxon>
        <taxon>Trematoda</taxon>
        <taxon>Digenea</taxon>
        <taxon>Plagiorchiida</taxon>
        <taxon>Echinostomata</taxon>
        <taxon>Echinostomatoidea</taxon>
        <taxon>Fasciolidae</taxon>
        <taxon>Fasciola</taxon>
    </lineage>
</organism>
<comment type="caution">
    <text evidence="5">The sequence shown here is derived from an EMBL/GenBank/DDBJ whole genome shotgun (WGS) entry which is preliminary data.</text>
</comment>
<dbReference type="STRING" id="46835.A0A504Z3K9"/>
<dbReference type="PANTHER" id="PTHR24251">
    <property type="entry name" value="OVOCHYMASE-RELATED"/>
    <property type="match status" value="1"/>
</dbReference>
<comment type="caution">
    <text evidence="3">Lacks conserved residue(s) required for the propagation of feature annotation.</text>
</comment>
<dbReference type="Proteomes" id="UP000316759">
    <property type="component" value="Unassembled WGS sequence"/>
</dbReference>
<keyword evidence="1" id="KW-0677">Repeat</keyword>
<evidence type="ECO:0000256" key="1">
    <source>
        <dbReference type="ARBA" id="ARBA00022737"/>
    </source>
</evidence>
<evidence type="ECO:0000313" key="5">
    <source>
        <dbReference type="EMBL" id="TPP64558.1"/>
    </source>
</evidence>
<dbReference type="EMBL" id="SUNJ01004271">
    <property type="protein sequence ID" value="TPP64558.1"/>
    <property type="molecule type" value="Genomic_DNA"/>
</dbReference>
<evidence type="ECO:0000256" key="3">
    <source>
        <dbReference type="PROSITE-ProRule" id="PRU00059"/>
    </source>
</evidence>
<proteinExistence type="predicted"/>
<gene>
    <name evidence="5" type="ORF">FGIG_07622</name>
</gene>
<dbReference type="SMART" id="SM00042">
    <property type="entry name" value="CUB"/>
    <property type="match status" value="1"/>
</dbReference>
<keyword evidence="2" id="KW-1015">Disulfide bond</keyword>
<dbReference type="PROSITE" id="PS01180">
    <property type="entry name" value="CUB"/>
    <property type="match status" value="2"/>
</dbReference>
<dbReference type="PANTHER" id="PTHR24251:SF30">
    <property type="entry name" value="MEMBRANE FRIZZLED-RELATED PROTEIN"/>
    <property type="match status" value="1"/>
</dbReference>
<accession>A0A504Z3K9</accession>
<dbReference type="AlphaFoldDB" id="A0A504Z3K9"/>
<reference evidence="5 6" key="1">
    <citation type="submission" date="2019-04" db="EMBL/GenBank/DDBJ databases">
        <title>Annotation for the trematode Fasciola gigantica.</title>
        <authorList>
            <person name="Choi Y.-J."/>
        </authorList>
    </citation>
    <scope>NUCLEOTIDE SEQUENCE [LARGE SCALE GENOMIC DNA]</scope>
    <source>
        <strain evidence="5">Uganda_cow_1</strain>
    </source>
</reference>
<keyword evidence="6" id="KW-1185">Reference proteome</keyword>
<name>A0A504Z3K9_FASGI</name>
<dbReference type="InterPro" id="IPR035914">
    <property type="entry name" value="Sperma_CUB_dom_sf"/>
</dbReference>
<dbReference type="SUPFAM" id="SSF49854">
    <property type="entry name" value="Spermadhesin, CUB domain"/>
    <property type="match status" value="2"/>
</dbReference>
<dbReference type="Gene3D" id="2.60.120.290">
    <property type="entry name" value="Spermadhesin, CUB domain"/>
    <property type="match status" value="2"/>
</dbReference>
<sequence length="326" mass="36736">MRKRRGFGDDKLRGRLQYQGYINLPKKHVDAFRQSPIEMELKTTSYLFYTFSLLFSFVNAQSPIANCGNQSLHLRDGQNTFTIPERDGPRECVYNLTSENDTIINFIFVTMSIGTKEGKCDQDYLTVGDSENDLPHPRYTACGRNVPKWLFFSTGNRMTVKLVVKSQLNRVSVFAVALPLHTKRILSPECGNHVIRIGTGRTEFTFPPTGISLKNETRCSYFLLGNNSGDGNMTFRFQSLNIPNKDKCRSDFVNVLNEDDFVIARHCGTTTPSNNITAAGNALRIEVQVRTNPANSSFKGYVYHGKYEELKLNNPSSLSPVECGLI</sequence>
<evidence type="ECO:0000313" key="6">
    <source>
        <dbReference type="Proteomes" id="UP000316759"/>
    </source>
</evidence>
<dbReference type="InterPro" id="IPR000859">
    <property type="entry name" value="CUB_dom"/>
</dbReference>